<dbReference type="AlphaFoldDB" id="A0A3A1PE92"/>
<accession>A0A3A1PE92</accession>
<dbReference type="PANTHER" id="PTHR47505">
    <property type="entry name" value="DNA UTILIZATION PROTEIN YHGH"/>
    <property type="match status" value="1"/>
</dbReference>
<dbReference type="EMBL" id="QXFM01000015">
    <property type="protein sequence ID" value="RIV91878.1"/>
    <property type="molecule type" value="Genomic_DNA"/>
</dbReference>
<dbReference type="InterPro" id="IPR000836">
    <property type="entry name" value="PRTase_dom"/>
</dbReference>
<gene>
    <name evidence="4" type="ORF">D2V17_02265</name>
</gene>
<dbReference type="Pfam" id="PF18912">
    <property type="entry name" value="DZR_2"/>
    <property type="match status" value="1"/>
</dbReference>
<evidence type="ECO:0000256" key="1">
    <source>
        <dbReference type="ARBA" id="ARBA00008007"/>
    </source>
</evidence>
<dbReference type="CDD" id="cd06223">
    <property type="entry name" value="PRTases_typeI"/>
    <property type="match status" value="1"/>
</dbReference>
<comment type="caution">
    <text evidence="4">The sequence shown here is derived from an EMBL/GenBank/DDBJ whole genome shotgun (WGS) entry which is preliminary data.</text>
</comment>
<dbReference type="InterPro" id="IPR044005">
    <property type="entry name" value="DZR_2"/>
</dbReference>
<name>A0A3A1PE92_9SPHN</name>
<evidence type="ECO:0000259" key="3">
    <source>
        <dbReference type="Pfam" id="PF18912"/>
    </source>
</evidence>
<dbReference type="Proteomes" id="UP000265366">
    <property type="component" value="Unassembled WGS sequence"/>
</dbReference>
<dbReference type="Gene3D" id="3.40.50.2020">
    <property type="match status" value="1"/>
</dbReference>
<dbReference type="OrthoDB" id="9779910at2"/>
<dbReference type="Pfam" id="PF00156">
    <property type="entry name" value="Pribosyltran"/>
    <property type="match status" value="1"/>
</dbReference>
<sequence length="212" mass="22245">MTVAQALAPLVDLIWPPRCPLCGEGIGTQTGLCTGCWSKLTFPEAEGGVVAAVAYNDPARDLVLAFKRGGRISLAPVLARMMAARLGPLEGVWLTVPVPLHRWRLWQRGYNQSALLARELAGLTGARLVVDALVRRKHTPSLGRLGSAARAHVLEGAIAANPSRSAQLAGANVLLVDDVLTSSATTRACIAALDAAGAARVRVVCFARVGLD</sequence>
<dbReference type="InterPro" id="IPR051910">
    <property type="entry name" value="ComF/GntX_DNA_util-trans"/>
</dbReference>
<feature type="domain" description="Double zinc ribbon" evidence="3">
    <location>
        <begin position="10"/>
        <end position="44"/>
    </location>
</feature>
<evidence type="ECO:0000313" key="5">
    <source>
        <dbReference type="Proteomes" id="UP000265366"/>
    </source>
</evidence>
<organism evidence="4 5">
    <name type="scientific">Aurantiacibacter xanthus</name>
    <dbReference type="NCBI Taxonomy" id="1784712"/>
    <lineage>
        <taxon>Bacteria</taxon>
        <taxon>Pseudomonadati</taxon>
        <taxon>Pseudomonadota</taxon>
        <taxon>Alphaproteobacteria</taxon>
        <taxon>Sphingomonadales</taxon>
        <taxon>Erythrobacteraceae</taxon>
        <taxon>Aurantiacibacter</taxon>
    </lineage>
</organism>
<reference evidence="4 5" key="1">
    <citation type="submission" date="2018-08" db="EMBL/GenBank/DDBJ databases">
        <title>Erythrobacter zhengii sp.nov., a bacterium isolated from deep-sea sediment.</title>
        <authorList>
            <person name="Fang C."/>
            <person name="Wu Y.-H."/>
            <person name="Sun C."/>
            <person name="Wang H."/>
            <person name="Cheng H."/>
            <person name="Meng F.-X."/>
            <person name="Wang C.-S."/>
            <person name="Xu X.-W."/>
        </authorList>
    </citation>
    <scope>NUCLEOTIDE SEQUENCE [LARGE SCALE GENOMIC DNA]</scope>
    <source>
        <strain evidence="4 5">CCTCC AB 2015396</strain>
    </source>
</reference>
<dbReference type="InterPro" id="IPR029057">
    <property type="entry name" value="PRTase-like"/>
</dbReference>
<dbReference type="RefSeq" id="WP_119591521.1">
    <property type="nucleotide sequence ID" value="NZ_QXFM01000015.1"/>
</dbReference>
<dbReference type="PANTHER" id="PTHR47505:SF1">
    <property type="entry name" value="DNA UTILIZATION PROTEIN YHGH"/>
    <property type="match status" value="1"/>
</dbReference>
<dbReference type="SUPFAM" id="SSF53271">
    <property type="entry name" value="PRTase-like"/>
    <property type="match status" value="1"/>
</dbReference>
<evidence type="ECO:0000313" key="4">
    <source>
        <dbReference type="EMBL" id="RIV91878.1"/>
    </source>
</evidence>
<evidence type="ECO:0000259" key="2">
    <source>
        <dbReference type="Pfam" id="PF00156"/>
    </source>
</evidence>
<proteinExistence type="inferred from homology"/>
<keyword evidence="5" id="KW-1185">Reference proteome</keyword>
<feature type="domain" description="Phosphoribosyltransferase" evidence="2">
    <location>
        <begin position="152"/>
        <end position="208"/>
    </location>
</feature>
<protein>
    <submittedName>
        <fullName evidence="4">ComF family protein</fullName>
    </submittedName>
</protein>
<comment type="similarity">
    <text evidence="1">Belongs to the ComF/GntX family.</text>
</comment>